<reference evidence="5 6" key="1">
    <citation type="journal article" date="2020" name="Arch. Microbiol.">
        <title>The genome sequence of the giant phototrophic gammaproteobacterium Thiospirillum jenense gives insight into its physiological properties and phylogenetic relationships.</title>
        <authorList>
            <person name="Imhoff J.F."/>
            <person name="Meyer T.E."/>
            <person name="Kyndt J.A."/>
        </authorList>
    </citation>
    <scope>NUCLEOTIDE SEQUENCE [LARGE SCALE GENOMIC DNA]</scope>
    <source>
        <strain evidence="5 6">DSM 216</strain>
    </source>
</reference>
<feature type="coiled-coil region" evidence="2">
    <location>
        <begin position="876"/>
        <end position="915"/>
    </location>
</feature>
<keyword evidence="6" id="KW-1185">Reference proteome</keyword>
<sequence>MSLANLAVQILINARDNVSAVIDSIKSKFLALAVAFGTSSLFGNAIQEAADFERAMARVGAVSQASDSELAALSAQARELGATTQFTASQAAEGMQYLAMAGFKTNQILDAMPGMLNLAAAGAVDLGMAADIASNILSGMGLEASKMGHVADVLTATFISSNTTLESLGNTMKYVAPVAAATGNSLEATAAMAGKLGDAGIQGSKAGTALRAILLRLAAPTVEASALLRQLGVDTKDLNGNLRPATVMFAELEKAMSKMGSGEKVGAIDTLVGVEAASAALVLTGQAASGALDSMAAAVGREGTAARVAQQQNDTFRGAMLTLESALSELKISFGERFLDGFKAEISSAASSITAFAKTPVWNEIGDAVLTAFKAASAAIGEFFKQFDWKNLTKNIQDFATNTKETFNTVIKNISMFGDTVFVIVNGLSGSVKVISSLFLSLAVAVAYAYAEMTQAAANFGLTSQENADKAAKSAHELGQRFTDLQKSAVNDFETAGAAVVSLADTMTSSSDQIKTSTDDMAASNKNLADSANEANQSVTNVFSQDKASAAQSLSNAASEYATALSDTGNTAGDSSAKHEVLKLRLDDAKKSFDEVSARFDNYTDAQKNASDATTAYNTALTNYNTALDKAKSGNADAALSLEHLKDVLENAKEKSDEANAALEKLASSSQTVSSATDEIKAKIAQLTEQYNQFIDAGDMDAAGAIAVQLDKLNAKLKESGDTADLSSKTVSLALQRLGVESTDSLEILAKKAEYAFSTLTAAQDKATADTKAAFLAFSQAKIDVAQKYTAAQQLEVDADLRRQAALLGVTQQYEAIVAPIENATKSMQREIDAITRTNELDEEQNETKQIAVRTALDLSKSLMETARARGDETAATQAANDVDAKTIELAKLKAQSAQDAAAGAKEHAEALQQKASAALAAAQADGVMTAAESESVAQLQHAVDMALTAADALDIQAKSANDAAEAAQQTATASENAADSTKKLSDATAESTDHNVRQGSSLGINIVKLGELGKYYDIAAQASADAMAKLNKSVTGFGWSLEKQRDFLYDLDQAGTQAGLAAARHAKAIDDLAVHMDELNSEYDSGNLSLADYVRQLESAQTRSSALGDEDLAELRSAIKSAKDEMQSFTESAEDGLVSLQQEWAELNNDKLGALKIEQQQKQLELETQIADAEAQGNNEAIKVLREQQQLLDQIQRKQIENLQVELKEQSNKTSTVVSGTEQQLNAENTRHNETMSNLANETAALKNMQSVSAPINATNTVNQVVNQVTEVKVIETVVHKIELNSAALYGSENAVQDFLAQLENAGLTVH</sequence>
<keyword evidence="1" id="KW-1188">Viral release from host cell</keyword>
<feature type="coiled-coil region" evidence="2">
    <location>
        <begin position="635"/>
        <end position="669"/>
    </location>
</feature>
<feature type="coiled-coil region" evidence="2">
    <location>
        <begin position="1157"/>
        <end position="1243"/>
    </location>
</feature>
<organism evidence="5 6">
    <name type="scientific">Thiospirillum jenense</name>
    <dbReference type="NCBI Taxonomy" id="1653858"/>
    <lineage>
        <taxon>Bacteria</taxon>
        <taxon>Pseudomonadati</taxon>
        <taxon>Pseudomonadota</taxon>
        <taxon>Gammaproteobacteria</taxon>
        <taxon>Chromatiales</taxon>
        <taxon>Chromatiaceae</taxon>
        <taxon>Thiospirillum</taxon>
    </lineage>
</organism>
<feature type="compositionally biased region" description="Basic and acidic residues" evidence="3">
    <location>
        <begin position="981"/>
        <end position="996"/>
    </location>
</feature>
<dbReference type="PANTHER" id="PTHR37813">
    <property type="entry name" value="FELS-2 PROPHAGE PROTEIN"/>
    <property type="match status" value="1"/>
</dbReference>
<evidence type="ECO:0000256" key="3">
    <source>
        <dbReference type="SAM" id="MobiDB-lite"/>
    </source>
</evidence>
<feature type="domain" description="Phage tail tape measure protein" evidence="4">
    <location>
        <begin position="75"/>
        <end position="273"/>
    </location>
</feature>
<evidence type="ECO:0000259" key="4">
    <source>
        <dbReference type="Pfam" id="PF10145"/>
    </source>
</evidence>
<evidence type="ECO:0000313" key="5">
    <source>
        <dbReference type="EMBL" id="MBB1125548.1"/>
    </source>
</evidence>
<feature type="region of interest" description="Disordered" evidence="3">
    <location>
        <begin position="967"/>
        <end position="996"/>
    </location>
</feature>
<evidence type="ECO:0000256" key="2">
    <source>
        <dbReference type="SAM" id="Coils"/>
    </source>
</evidence>
<protein>
    <submittedName>
        <fullName evidence="5">Phage tail tape measure protein</fullName>
    </submittedName>
</protein>
<dbReference type="RefSeq" id="WP_182583004.1">
    <property type="nucleotide sequence ID" value="NZ_JABVCQ010000007.1"/>
</dbReference>
<evidence type="ECO:0000256" key="1">
    <source>
        <dbReference type="ARBA" id="ARBA00022612"/>
    </source>
</evidence>
<dbReference type="InterPro" id="IPR010090">
    <property type="entry name" value="Phage_tape_meas"/>
</dbReference>
<evidence type="ECO:0000313" key="6">
    <source>
        <dbReference type="Proteomes" id="UP000548632"/>
    </source>
</evidence>
<accession>A0A839HE73</accession>
<feature type="compositionally biased region" description="Low complexity" evidence="3">
    <location>
        <begin position="967"/>
        <end position="979"/>
    </location>
</feature>
<dbReference type="PANTHER" id="PTHR37813:SF1">
    <property type="entry name" value="FELS-2 PROPHAGE PROTEIN"/>
    <property type="match status" value="1"/>
</dbReference>
<dbReference type="EMBL" id="JABVCQ010000007">
    <property type="protein sequence ID" value="MBB1125548.1"/>
    <property type="molecule type" value="Genomic_DNA"/>
</dbReference>
<name>A0A839HE73_9GAMM</name>
<comment type="caution">
    <text evidence="5">The sequence shown here is derived from an EMBL/GenBank/DDBJ whole genome shotgun (WGS) entry which is preliminary data.</text>
</comment>
<keyword evidence="2" id="KW-0175">Coiled coil</keyword>
<dbReference type="NCBIfam" id="TIGR01760">
    <property type="entry name" value="tape_meas_TP901"/>
    <property type="match status" value="1"/>
</dbReference>
<dbReference type="Pfam" id="PF10145">
    <property type="entry name" value="PhageMin_Tail"/>
    <property type="match status" value="1"/>
</dbReference>
<dbReference type="Proteomes" id="UP000548632">
    <property type="component" value="Unassembled WGS sequence"/>
</dbReference>
<dbReference type="Gene3D" id="1.10.287.950">
    <property type="entry name" value="Methyl-accepting chemotaxis protein"/>
    <property type="match status" value="1"/>
</dbReference>
<gene>
    <name evidence="5" type="ORF">HUK38_04790</name>
</gene>
<proteinExistence type="predicted"/>